<gene>
    <name evidence="3" type="ORF">GT037_008324</name>
</gene>
<evidence type="ECO:0000256" key="2">
    <source>
        <dbReference type="SAM" id="MobiDB-lite"/>
    </source>
</evidence>
<dbReference type="EMBL" id="JAAABM010000012">
    <property type="protein sequence ID" value="KAF7673709.1"/>
    <property type="molecule type" value="Genomic_DNA"/>
</dbReference>
<feature type="compositionally biased region" description="Basic and acidic residues" evidence="2">
    <location>
        <begin position="443"/>
        <end position="453"/>
    </location>
</feature>
<sequence length="539" mass="62663">MPKLNMPHSRPASTNRLKELTDLVDESTDHRPIRTNSEQGTASSVESSSSSSMTPGPQSDSIKRRPSAEVDDTRRPFVAHEWWTNDKKDTTKFFSSFLPLLVHAHDGKDLVPAVTISKHLGTRVSKAIAAERRYKSLWTRIDGKDIRTQDKKSKILRDIENLDEDLANHDAAMHNSSNPPNLGQRNRRQDLVTRAFLAREEFDHIIDDENWLWLECNFAEQACRDAWEDVGALLLPAWLRAGLTQPDLIDDTRLPRGEKRGITRRFMSETPATNLGRIRDSVHQYANALRKARDRFENMCHHYSSWAPWEDGIPGEFRDSVVKPAFMDMLQCEKARLQDAKRDYRKALSRAFREKIPYVDLDLECIDELESVETRLLEDEDAWFMRKGPINALEIWRRQNPNLAPSEKPLYPFSEKIKKEDIHPWESKSRLFTDLASKQRSASLERKRREPPAKKLHASRGKDMYSRRRRAYLNDSPKAFGPPIHARNGKTRVTSAPTKHRQPREPRRLMAKQPCRQTKKIRHMRLPITSFFKKRTRTI</sequence>
<reference evidence="3" key="2">
    <citation type="submission" date="2020-08" db="EMBL/GenBank/DDBJ databases">
        <title>Draft Genome Sequence of Cumin Blight Pathogen Alternaria burnsii.</title>
        <authorList>
            <person name="Feng Z."/>
        </authorList>
    </citation>
    <scope>NUCLEOTIDE SEQUENCE</scope>
    <source>
        <strain evidence="3">CBS107.38</strain>
    </source>
</reference>
<dbReference type="GeneID" id="62206549"/>
<evidence type="ECO:0000256" key="1">
    <source>
        <dbReference type="SAM" id="Coils"/>
    </source>
</evidence>
<feature type="region of interest" description="Disordered" evidence="2">
    <location>
        <begin position="1"/>
        <end position="72"/>
    </location>
</feature>
<evidence type="ECO:0000313" key="4">
    <source>
        <dbReference type="Proteomes" id="UP000596902"/>
    </source>
</evidence>
<evidence type="ECO:0000313" key="3">
    <source>
        <dbReference type="EMBL" id="KAF7673709.1"/>
    </source>
</evidence>
<feature type="compositionally biased region" description="Basic and acidic residues" evidence="2">
    <location>
        <begin position="16"/>
        <end position="32"/>
    </location>
</feature>
<protein>
    <submittedName>
        <fullName evidence="3">Uncharacterized protein</fullName>
    </submittedName>
</protein>
<feature type="coiled-coil region" evidence="1">
    <location>
        <begin position="327"/>
        <end position="354"/>
    </location>
</feature>
<comment type="caution">
    <text evidence="3">The sequence shown here is derived from an EMBL/GenBank/DDBJ whole genome shotgun (WGS) entry which is preliminary data.</text>
</comment>
<dbReference type="Proteomes" id="UP000596902">
    <property type="component" value="Unassembled WGS sequence"/>
</dbReference>
<dbReference type="RefSeq" id="XP_038784036.1">
    <property type="nucleotide sequence ID" value="XM_038933371.1"/>
</dbReference>
<accession>A0A8H7AY68</accession>
<keyword evidence="4" id="KW-1185">Reference proteome</keyword>
<name>A0A8H7AY68_9PLEO</name>
<feature type="region of interest" description="Disordered" evidence="2">
    <location>
        <begin position="436"/>
        <end position="513"/>
    </location>
</feature>
<reference evidence="3" key="1">
    <citation type="submission" date="2020-01" db="EMBL/GenBank/DDBJ databases">
        <authorList>
            <person name="Feng Z.H.Z."/>
        </authorList>
    </citation>
    <scope>NUCLEOTIDE SEQUENCE</scope>
    <source>
        <strain evidence="3">CBS107.38</strain>
    </source>
</reference>
<feature type="compositionally biased region" description="Low complexity" evidence="2">
    <location>
        <begin position="37"/>
        <end position="60"/>
    </location>
</feature>
<keyword evidence="1" id="KW-0175">Coiled coil</keyword>
<dbReference type="AlphaFoldDB" id="A0A8H7AY68"/>
<feature type="compositionally biased region" description="Basic and acidic residues" evidence="2">
    <location>
        <begin position="61"/>
        <end position="72"/>
    </location>
</feature>
<organism evidence="3 4">
    <name type="scientific">Alternaria burnsii</name>
    <dbReference type="NCBI Taxonomy" id="1187904"/>
    <lineage>
        <taxon>Eukaryota</taxon>
        <taxon>Fungi</taxon>
        <taxon>Dikarya</taxon>
        <taxon>Ascomycota</taxon>
        <taxon>Pezizomycotina</taxon>
        <taxon>Dothideomycetes</taxon>
        <taxon>Pleosporomycetidae</taxon>
        <taxon>Pleosporales</taxon>
        <taxon>Pleosporineae</taxon>
        <taxon>Pleosporaceae</taxon>
        <taxon>Alternaria</taxon>
        <taxon>Alternaria sect. Alternaria</taxon>
    </lineage>
</organism>
<proteinExistence type="predicted"/>